<keyword evidence="2" id="KW-0808">Transferase</keyword>
<dbReference type="Proteomes" id="UP000317344">
    <property type="component" value="Chromosome"/>
</dbReference>
<feature type="region of interest" description="Disordered" evidence="1">
    <location>
        <begin position="1"/>
        <end position="21"/>
    </location>
</feature>
<reference evidence="2 3" key="1">
    <citation type="submission" date="2019-07" db="EMBL/GenBank/DDBJ databases">
        <title>Tomitella cavernea sp. nov., an actinomycete isolated from soil.</title>
        <authorList>
            <person name="Cheng J."/>
        </authorList>
    </citation>
    <scope>NUCLEOTIDE SEQUENCE [LARGE SCALE GENOMIC DNA]</scope>
    <source>
        <strain evidence="2 3">HY188</strain>
    </source>
</reference>
<dbReference type="RefSeq" id="WP_143906655.1">
    <property type="nucleotide sequence ID" value="NZ_CP041765.1"/>
</dbReference>
<reference evidence="2 3" key="2">
    <citation type="submission" date="2019-07" db="EMBL/GenBank/DDBJ databases">
        <authorList>
            <person name="Huang Y."/>
        </authorList>
    </citation>
    <scope>NUCLEOTIDE SEQUENCE [LARGE SCALE GENOMIC DNA]</scope>
    <source>
        <strain evidence="2 3">HY188</strain>
    </source>
</reference>
<protein>
    <submittedName>
        <fullName evidence="2">N-acetyltransferase</fullName>
    </submittedName>
</protein>
<dbReference type="GO" id="GO:0016740">
    <property type="term" value="F:transferase activity"/>
    <property type="evidence" value="ECO:0007669"/>
    <property type="project" value="UniProtKB-KW"/>
</dbReference>
<sequence length="63" mass="6651">MGTHSDSTAPDSAEPTVRHVPDKRIVPMCPYVAKYIKSHHGVDEALTAVAPDAIAAAQAAARR</sequence>
<dbReference type="OrthoDB" id="5405911at2"/>
<keyword evidence="3" id="KW-1185">Reference proteome</keyword>
<name>A0A516X0T9_9ACTN</name>
<dbReference type="EMBL" id="CP041765">
    <property type="protein sequence ID" value="QDQ96704.1"/>
    <property type="molecule type" value="Genomic_DNA"/>
</dbReference>
<evidence type="ECO:0000313" key="2">
    <source>
        <dbReference type="EMBL" id="QDQ96704.1"/>
    </source>
</evidence>
<evidence type="ECO:0000256" key="1">
    <source>
        <dbReference type="SAM" id="MobiDB-lite"/>
    </source>
</evidence>
<feature type="compositionally biased region" description="Polar residues" evidence="1">
    <location>
        <begin position="1"/>
        <end position="10"/>
    </location>
</feature>
<organism evidence="2 3">
    <name type="scientific">Tomitella fengzijianii</name>
    <dbReference type="NCBI Taxonomy" id="2597660"/>
    <lineage>
        <taxon>Bacteria</taxon>
        <taxon>Bacillati</taxon>
        <taxon>Actinomycetota</taxon>
        <taxon>Actinomycetes</taxon>
        <taxon>Mycobacteriales</taxon>
        <taxon>Tomitella</taxon>
    </lineage>
</organism>
<dbReference type="KEGG" id="toy:FO059_04295"/>
<proteinExistence type="predicted"/>
<evidence type="ECO:0000313" key="3">
    <source>
        <dbReference type="Proteomes" id="UP000317344"/>
    </source>
</evidence>
<accession>A0A516X0T9</accession>
<gene>
    <name evidence="2" type="ORF">FO059_04295</name>
</gene>
<dbReference type="AlphaFoldDB" id="A0A516X0T9"/>